<dbReference type="RefSeq" id="WP_115659900.1">
    <property type="nucleotide sequence ID" value="NZ_UGHD01000002.1"/>
</dbReference>
<reference evidence="2 3" key="1">
    <citation type="submission" date="2018-06" db="EMBL/GenBank/DDBJ databases">
        <authorList>
            <consortium name="Pathogen Informatics"/>
            <person name="Doyle S."/>
        </authorList>
    </citation>
    <scope>NUCLEOTIDE SEQUENCE [LARGE SCALE GENOMIC DNA]</scope>
    <source>
        <strain evidence="2 3">NCTC11645</strain>
    </source>
</reference>
<sequence>MKVSQQCVESTRIENRPENTQSNLDVKAVEHTSKRPHFPFSIFARPSDSQQQGMQASSDKYALIEEATIYASKTAKKSIPNIDVRATPSAFSPTPAELATQIVTQICSQSAYCNDGIISIKGSLLQAAVAVNREEKEIVLVLNRNRKATGIKHILNGFSRSQPDYLYASNIAKTLVTLRDRNYSEYSITITGDQKESKLINYALKNCKQN</sequence>
<evidence type="ECO:0000256" key="1">
    <source>
        <dbReference type="SAM" id="MobiDB-lite"/>
    </source>
</evidence>
<proteinExistence type="predicted"/>
<dbReference type="Proteomes" id="UP000254512">
    <property type="component" value="Unassembled WGS sequence"/>
</dbReference>
<protein>
    <submittedName>
        <fullName evidence="2">Uncharacterized protein</fullName>
    </submittedName>
</protein>
<organism evidence="2 3">
    <name type="scientific">Grimontia hollisae</name>
    <name type="common">Vibrio hollisae</name>
    <dbReference type="NCBI Taxonomy" id="673"/>
    <lineage>
        <taxon>Bacteria</taxon>
        <taxon>Pseudomonadati</taxon>
        <taxon>Pseudomonadota</taxon>
        <taxon>Gammaproteobacteria</taxon>
        <taxon>Vibrionales</taxon>
        <taxon>Vibrionaceae</taxon>
        <taxon>Grimontia</taxon>
    </lineage>
</organism>
<evidence type="ECO:0000313" key="2">
    <source>
        <dbReference type="EMBL" id="STO57804.1"/>
    </source>
</evidence>
<name>A0A377HNZ5_GRIHO</name>
<feature type="region of interest" description="Disordered" evidence="1">
    <location>
        <begin position="1"/>
        <end position="21"/>
    </location>
</feature>
<gene>
    <name evidence="2" type="ORF">NCTC11645_02197</name>
</gene>
<evidence type="ECO:0000313" key="3">
    <source>
        <dbReference type="Proteomes" id="UP000254512"/>
    </source>
</evidence>
<accession>A0A377HNZ5</accession>
<dbReference type="EMBL" id="UGHD01000002">
    <property type="protein sequence ID" value="STO57804.1"/>
    <property type="molecule type" value="Genomic_DNA"/>
</dbReference>
<dbReference type="AlphaFoldDB" id="A0A377HNZ5"/>